<comment type="catalytic activity">
    <reaction evidence="5">
        <text>hydrogencarbonate + H(+) = CO2 + H2O</text>
        <dbReference type="Rhea" id="RHEA:10748"/>
        <dbReference type="ChEBI" id="CHEBI:15377"/>
        <dbReference type="ChEBI" id="CHEBI:15378"/>
        <dbReference type="ChEBI" id="CHEBI:16526"/>
        <dbReference type="ChEBI" id="CHEBI:17544"/>
        <dbReference type="EC" id="4.2.1.1"/>
    </reaction>
</comment>
<dbReference type="Gene3D" id="3.40.1050.10">
    <property type="entry name" value="Carbonic anhydrase"/>
    <property type="match status" value="1"/>
</dbReference>
<feature type="binding site" evidence="6">
    <location>
        <position position="99"/>
    </location>
    <ligand>
        <name>Zn(2+)</name>
        <dbReference type="ChEBI" id="CHEBI:29105"/>
    </ligand>
</feature>
<protein>
    <recommendedName>
        <fullName evidence="2">carbonic anhydrase</fullName>
        <ecNumber evidence="2">4.2.1.1</ecNumber>
    </recommendedName>
</protein>
<dbReference type="InterPro" id="IPR036874">
    <property type="entry name" value="Carbonic_anhydrase_sf"/>
</dbReference>
<dbReference type="SUPFAM" id="SSF53056">
    <property type="entry name" value="beta-carbonic anhydrase, cab"/>
    <property type="match status" value="1"/>
</dbReference>
<feature type="binding site" evidence="6">
    <location>
        <position position="40"/>
    </location>
    <ligand>
        <name>Zn(2+)</name>
        <dbReference type="ChEBI" id="CHEBI:29105"/>
    </ligand>
</feature>
<dbReference type="Proteomes" id="UP000626844">
    <property type="component" value="Unassembled WGS sequence"/>
</dbReference>
<evidence type="ECO:0000256" key="6">
    <source>
        <dbReference type="PIRSR" id="PIRSR601765-1"/>
    </source>
</evidence>
<keyword evidence="8" id="KW-1185">Reference proteome</keyword>
<keyword evidence="4 6" id="KW-0862">Zinc</keyword>
<comment type="similarity">
    <text evidence="1">Belongs to the beta-class carbonic anhydrase family.</text>
</comment>
<evidence type="ECO:0000256" key="1">
    <source>
        <dbReference type="ARBA" id="ARBA00006217"/>
    </source>
</evidence>
<comment type="cofactor">
    <cofactor evidence="6">
        <name>Zn(2+)</name>
        <dbReference type="ChEBI" id="CHEBI:29105"/>
    </cofactor>
    <text evidence="6">Binds 1 zinc ion per subunit.</text>
</comment>
<dbReference type="CDD" id="cd03379">
    <property type="entry name" value="beta_CA_cladeD"/>
    <property type="match status" value="1"/>
</dbReference>
<dbReference type="SMART" id="SM00947">
    <property type="entry name" value="Pro_CA"/>
    <property type="match status" value="1"/>
</dbReference>
<evidence type="ECO:0000313" key="7">
    <source>
        <dbReference type="EMBL" id="MBD1380588.1"/>
    </source>
</evidence>
<sequence length="199" mass="21982">MSALTKIMKYNEGFVNEGNYQEFETTKYPDQKIVILTCMDTRLLELLQKAIGLKNGDAKIIRNAGAVIANPFDSVMRSILISIHEFETKEVFIIGHHECGMASLQAEAILEKIKGQGIDEKCIDTIIQSGISLSDWLTGFGCVEKSVSQSVNIVKNHPLVPNNVVVHGLVIHPQTGQLELVIDGNENKQESSIEEGIYV</sequence>
<dbReference type="EC" id="4.2.1.1" evidence="2"/>
<evidence type="ECO:0000313" key="8">
    <source>
        <dbReference type="Proteomes" id="UP000626844"/>
    </source>
</evidence>
<feature type="binding site" evidence="6">
    <location>
        <position position="38"/>
    </location>
    <ligand>
        <name>Zn(2+)</name>
        <dbReference type="ChEBI" id="CHEBI:29105"/>
    </ligand>
</feature>
<evidence type="ECO:0000256" key="5">
    <source>
        <dbReference type="ARBA" id="ARBA00048348"/>
    </source>
</evidence>
<dbReference type="InterPro" id="IPR001765">
    <property type="entry name" value="Carbonic_anhydrase"/>
</dbReference>
<comment type="caution">
    <text evidence="7">The sequence shown here is derived from an EMBL/GenBank/DDBJ whole genome shotgun (WGS) entry which is preliminary data.</text>
</comment>
<evidence type="ECO:0000256" key="4">
    <source>
        <dbReference type="ARBA" id="ARBA00022833"/>
    </source>
</evidence>
<dbReference type="GO" id="GO:0004089">
    <property type="term" value="F:carbonate dehydratase activity"/>
    <property type="evidence" value="ECO:0007669"/>
    <property type="project" value="UniProtKB-EC"/>
</dbReference>
<dbReference type="GO" id="GO:0008270">
    <property type="term" value="F:zinc ion binding"/>
    <property type="evidence" value="ECO:0007669"/>
    <property type="project" value="InterPro"/>
</dbReference>
<reference evidence="7" key="1">
    <citation type="submission" date="2020-09" db="EMBL/GenBank/DDBJ databases">
        <title>A novel bacterium of genus Bacillus, isolated from South China Sea.</title>
        <authorList>
            <person name="Huang H."/>
            <person name="Mo K."/>
            <person name="Hu Y."/>
        </authorList>
    </citation>
    <scope>NUCLEOTIDE SEQUENCE</scope>
    <source>
        <strain evidence="7">IB182487</strain>
    </source>
</reference>
<feature type="binding site" evidence="6">
    <location>
        <position position="96"/>
    </location>
    <ligand>
        <name>Zn(2+)</name>
        <dbReference type="ChEBI" id="CHEBI:29105"/>
    </ligand>
</feature>
<dbReference type="AlphaFoldDB" id="A0A926NIF0"/>
<dbReference type="PANTHER" id="PTHR43175">
    <property type="entry name" value="CARBONIC ANHYDRASE"/>
    <property type="match status" value="1"/>
</dbReference>
<dbReference type="EMBL" id="JACXAI010000011">
    <property type="protein sequence ID" value="MBD1380588.1"/>
    <property type="molecule type" value="Genomic_DNA"/>
</dbReference>
<gene>
    <name evidence="7" type="ORF">IC621_10130</name>
</gene>
<keyword evidence="3 6" id="KW-0479">Metal-binding</keyword>
<evidence type="ECO:0000256" key="2">
    <source>
        <dbReference type="ARBA" id="ARBA00012925"/>
    </source>
</evidence>
<organism evidence="7 8">
    <name type="scientific">Metabacillus arenae</name>
    <dbReference type="NCBI Taxonomy" id="2771434"/>
    <lineage>
        <taxon>Bacteria</taxon>
        <taxon>Bacillati</taxon>
        <taxon>Bacillota</taxon>
        <taxon>Bacilli</taxon>
        <taxon>Bacillales</taxon>
        <taxon>Bacillaceae</taxon>
        <taxon>Metabacillus</taxon>
    </lineage>
</organism>
<dbReference type="Pfam" id="PF00484">
    <property type="entry name" value="Pro_CA"/>
    <property type="match status" value="1"/>
</dbReference>
<name>A0A926NIF0_9BACI</name>
<accession>A0A926NIF0</accession>
<dbReference type="PANTHER" id="PTHR43175:SF3">
    <property type="entry name" value="CARBON DISULFIDE HYDROLASE"/>
    <property type="match status" value="1"/>
</dbReference>
<evidence type="ECO:0000256" key="3">
    <source>
        <dbReference type="ARBA" id="ARBA00022723"/>
    </source>
</evidence>
<dbReference type="RefSeq" id="WP_191158188.1">
    <property type="nucleotide sequence ID" value="NZ_JACXAI010000011.1"/>
</dbReference>
<proteinExistence type="inferred from homology"/>